<dbReference type="Proteomes" id="UP000185655">
    <property type="component" value="Unassembled WGS sequence"/>
</dbReference>
<evidence type="ECO:0000256" key="1">
    <source>
        <dbReference type="SAM" id="Phobius"/>
    </source>
</evidence>
<name>A0A1K2HF81_9LACT</name>
<feature type="transmembrane region" description="Helical" evidence="1">
    <location>
        <begin position="12"/>
        <end position="33"/>
    </location>
</feature>
<dbReference type="OrthoDB" id="2192550at2"/>
<accession>A0A1K2HF81</accession>
<evidence type="ECO:0000313" key="3">
    <source>
        <dbReference type="Proteomes" id="UP000185655"/>
    </source>
</evidence>
<gene>
    <name evidence="2" type="ORF">SAMN02746068_01556</name>
</gene>
<dbReference type="EMBL" id="FPKS01000009">
    <property type="protein sequence ID" value="SFZ75438.1"/>
    <property type="molecule type" value="Genomic_DNA"/>
</dbReference>
<keyword evidence="1" id="KW-0812">Transmembrane</keyword>
<dbReference type="RefSeq" id="WP_031367069.1">
    <property type="nucleotide sequence ID" value="NZ_FPKS01000009.1"/>
</dbReference>
<feature type="transmembrane region" description="Helical" evidence="1">
    <location>
        <begin position="170"/>
        <end position="192"/>
    </location>
</feature>
<evidence type="ECO:0000313" key="2">
    <source>
        <dbReference type="EMBL" id="SFZ75438.1"/>
    </source>
</evidence>
<keyword evidence="1" id="KW-1133">Transmembrane helix</keyword>
<reference evidence="2 3" key="1">
    <citation type="submission" date="2016-11" db="EMBL/GenBank/DDBJ databases">
        <authorList>
            <person name="Jaros S."/>
            <person name="Januszkiewicz K."/>
            <person name="Wedrychowicz H."/>
        </authorList>
    </citation>
    <scope>NUCLEOTIDE SEQUENCE [LARGE SCALE GENOMIC DNA]</scope>
    <source>
        <strain evidence="2 3">DSM 22330</strain>
    </source>
</reference>
<dbReference type="STRING" id="1122154.SAMN02746068_01556"/>
<feature type="transmembrane region" description="Helical" evidence="1">
    <location>
        <begin position="204"/>
        <end position="225"/>
    </location>
</feature>
<sequence>MSKRNRPVQTMARLIISFVMAIFLFAFLILLSIRLTLFSEKHMEKVAKKTDYYQKLTTSINKDISGYSLGSNVPKEALGNVVSVQVVEDNVNNYFKAIYKPGITYQFSGADELKTAMIDKIMAHANEKQVPIHSKESVAALADKGVDIFTGYVKLPYLVQFGQKLMNYKAMLTGSIFLTGLISALIAVFLLVTLRGYRHRLLRFLSYSFIAGGLMGIIIPAYLLVKDVFHYINIRNQAMYEFLTTYIRSFLWMFIYIGVGLLILGILSAMFSERSRLELTR</sequence>
<dbReference type="AlphaFoldDB" id="A0A1K2HF81"/>
<proteinExistence type="predicted"/>
<feature type="transmembrane region" description="Helical" evidence="1">
    <location>
        <begin position="245"/>
        <end position="271"/>
    </location>
</feature>
<keyword evidence="1" id="KW-0472">Membrane</keyword>
<protein>
    <submittedName>
        <fullName evidence="2">Uncharacterized protein</fullName>
    </submittedName>
</protein>
<organism evidence="2 3">
    <name type="scientific">Pseudolactococcus chungangensis CAU 28 = DSM 22330</name>
    <dbReference type="NCBI Taxonomy" id="1122154"/>
    <lineage>
        <taxon>Bacteria</taxon>
        <taxon>Bacillati</taxon>
        <taxon>Bacillota</taxon>
        <taxon>Bacilli</taxon>
        <taxon>Lactobacillales</taxon>
        <taxon>Streptococcaceae</taxon>
        <taxon>Pseudolactococcus</taxon>
    </lineage>
</organism>